<sequence length="363" mass="42760">MQTIKIFFFLYSFLFCFTSCDGQKSKNSTCSVDNAIKTINSLPEVQKQSKFVDSLSKNRQHLSFMTDTIKYNNKQYYRIKTGFSGQFHWETYTIFYVDKNNCKSVMVDETISGDIITLEKWRNLNKKNKMIILNNSADNVEFSDLFNEGSNIKFTPKDLNLDTPEIKEFKFKLSNFESNNFKTEEFNIDNLSLLINDETFSNNERYIDSSWLNYFINKYPIKQNIIKQLMDQAMEKEDFSAVKILSKYYIFSLQQIKQSEAKREYKNSLHGKLDTENYYDPAYSKIDDILAFITEEYKENHIQDSDGYTNLRKDKTPTSEILQKVKSGEHIEVLDNTGDWFLVKTKEGKEGYIHKSRIKFPKS</sequence>
<organism evidence="2 3">
    <name type="scientific">Chryseobacterium bernardetii</name>
    <dbReference type="NCBI Taxonomy" id="1241978"/>
    <lineage>
        <taxon>Bacteria</taxon>
        <taxon>Pseudomonadati</taxon>
        <taxon>Bacteroidota</taxon>
        <taxon>Flavobacteriia</taxon>
        <taxon>Flavobacteriales</taxon>
        <taxon>Weeksellaceae</taxon>
        <taxon>Chryseobacterium group</taxon>
        <taxon>Chryseobacterium</taxon>
    </lineage>
</organism>
<name>A0A3G6T8C9_9FLAO</name>
<dbReference type="GeneID" id="99065751"/>
<keyword evidence="3" id="KW-1185">Reference proteome</keyword>
<dbReference type="InterPro" id="IPR003646">
    <property type="entry name" value="SH3-like_bac-type"/>
</dbReference>
<dbReference type="KEGG" id="cben:EG339_13145"/>
<feature type="domain" description="SH3b" evidence="1">
    <location>
        <begin position="297"/>
        <end position="362"/>
    </location>
</feature>
<protein>
    <submittedName>
        <fullName evidence="2">SH3 domain-containing protein</fullName>
    </submittedName>
</protein>
<dbReference type="RefSeq" id="WP_123870419.1">
    <property type="nucleotide sequence ID" value="NZ_CP033932.1"/>
</dbReference>
<dbReference type="Proteomes" id="UP000271193">
    <property type="component" value="Chromosome"/>
</dbReference>
<dbReference type="Pfam" id="PF08239">
    <property type="entry name" value="SH3_3"/>
    <property type="match status" value="1"/>
</dbReference>
<evidence type="ECO:0000313" key="3">
    <source>
        <dbReference type="Proteomes" id="UP000271193"/>
    </source>
</evidence>
<evidence type="ECO:0000259" key="1">
    <source>
        <dbReference type="PROSITE" id="PS51781"/>
    </source>
</evidence>
<dbReference type="EMBL" id="CP033932">
    <property type="protein sequence ID" value="AZB25458.1"/>
    <property type="molecule type" value="Genomic_DNA"/>
</dbReference>
<accession>A0A3G6T8C9</accession>
<proteinExistence type="predicted"/>
<dbReference type="SMART" id="SM00287">
    <property type="entry name" value="SH3b"/>
    <property type="match status" value="1"/>
</dbReference>
<dbReference type="PROSITE" id="PS51781">
    <property type="entry name" value="SH3B"/>
    <property type="match status" value="1"/>
</dbReference>
<dbReference type="AlphaFoldDB" id="A0A3G6T8C9"/>
<reference evidence="3" key="1">
    <citation type="submission" date="2018-11" db="EMBL/GenBank/DDBJ databases">
        <title>Proposal to divide the Flavobacteriaceae and reorganize its genera based on Amino Acid Identity values calculated from whole genome sequences.</title>
        <authorList>
            <person name="Nicholson A.C."/>
            <person name="Gulvik C.A."/>
            <person name="Whitney A.M."/>
            <person name="Humrighouse B.W."/>
            <person name="Bell M."/>
            <person name="Holmes B."/>
            <person name="Steigerwalt A.G."/>
            <person name="Villarma A."/>
            <person name="Sheth M."/>
            <person name="Batra D."/>
            <person name="Pryor J."/>
            <person name="Bernardet J.-F."/>
            <person name="Hugo C."/>
            <person name="Kampfer P."/>
            <person name="Newman J."/>
            <person name="McQuiston J.R."/>
        </authorList>
    </citation>
    <scope>NUCLEOTIDE SEQUENCE [LARGE SCALE GENOMIC DNA]</scope>
    <source>
        <strain evidence="3">G0229</strain>
    </source>
</reference>
<gene>
    <name evidence="2" type="ORF">EG339_13145</name>
</gene>
<dbReference type="Gene3D" id="2.30.30.40">
    <property type="entry name" value="SH3 Domains"/>
    <property type="match status" value="1"/>
</dbReference>
<evidence type="ECO:0000313" key="2">
    <source>
        <dbReference type="EMBL" id="AZB25458.1"/>
    </source>
</evidence>